<name>A0ABS1WNB5_9FLAO</name>
<organism evidence="2 3">
    <name type="scientific">Olleya sediminilitoris</name>
    <dbReference type="NCBI Taxonomy" id="2795739"/>
    <lineage>
        <taxon>Bacteria</taxon>
        <taxon>Pseudomonadati</taxon>
        <taxon>Bacteroidota</taxon>
        <taxon>Flavobacteriia</taxon>
        <taxon>Flavobacteriales</taxon>
        <taxon>Flavobacteriaceae</taxon>
    </lineage>
</organism>
<feature type="chain" id="PRO_5045722203" evidence="1">
    <location>
        <begin position="26"/>
        <end position="181"/>
    </location>
</feature>
<keyword evidence="3" id="KW-1185">Reference proteome</keyword>
<sequence length="181" mass="20086">MKIKSIKLPKIIVLSVIACFLSTFANSQNNLPQQKSDFWKNVRFGGGLGLSTGSNFFSATLAPSAIYQFNNTFAMGVGLNGTYNKSKNVYKSTILGGSVMGLFNPIEDIQLSAEFEQLNVNQQFEGAFSENADRNYWVPALFIGAGYRTNNVTFGVRYDLLYDEADSVYANAFVPFVRVFF</sequence>
<gene>
    <name evidence="2" type="ORF">JAO71_12425</name>
</gene>
<protein>
    <submittedName>
        <fullName evidence="2">Alpha-ketoglutarate decarboxylase</fullName>
    </submittedName>
</protein>
<evidence type="ECO:0000313" key="3">
    <source>
        <dbReference type="Proteomes" id="UP000605013"/>
    </source>
</evidence>
<keyword evidence="1" id="KW-0732">Signal</keyword>
<dbReference type="EMBL" id="JAEMEF010000011">
    <property type="protein sequence ID" value="MBL7560605.1"/>
    <property type="molecule type" value="Genomic_DNA"/>
</dbReference>
<reference evidence="2 3" key="1">
    <citation type="submission" date="2020-12" db="EMBL/GenBank/DDBJ databases">
        <title>Olleya sediminilitoris sp. nov., isolated from a tidal flat.</title>
        <authorList>
            <person name="Park S."/>
            <person name="Yoon J.-H."/>
        </authorList>
    </citation>
    <scope>NUCLEOTIDE SEQUENCE [LARGE SCALE GENOMIC DNA]</scope>
    <source>
        <strain evidence="2 3">YSTF-M6</strain>
    </source>
</reference>
<dbReference type="Proteomes" id="UP000605013">
    <property type="component" value="Unassembled WGS sequence"/>
</dbReference>
<proteinExistence type="predicted"/>
<evidence type="ECO:0000313" key="2">
    <source>
        <dbReference type="EMBL" id="MBL7560605.1"/>
    </source>
</evidence>
<dbReference type="RefSeq" id="WP_203001095.1">
    <property type="nucleotide sequence ID" value="NZ_JAEMEF010000011.1"/>
</dbReference>
<feature type="signal peptide" evidence="1">
    <location>
        <begin position="1"/>
        <end position="25"/>
    </location>
</feature>
<evidence type="ECO:0000256" key="1">
    <source>
        <dbReference type="SAM" id="SignalP"/>
    </source>
</evidence>
<accession>A0ABS1WNB5</accession>
<comment type="caution">
    <text evidence="2">The sequence shown here is derived from an EMBL/GenBank/DDBJ whole genome shotgun (WGS) entry which is preliminary data.</text>
</comment>